<feature type="compositionally biased region" description="Basic and acidic residues" evidence="8">
    <location>
        <begin position="542"/>
        <end position="558"/>
    </location>
</feature>
<evidence type="ECO:0000256" key="3">
    <source>
        <dbReference type="ARBA" id="ARBA00022617"/>
    </source>
</evidence>
<evidence type="ECO:0000313" key="9">
    <source>
        <dbReference type="EMBL" id="PHH82194.1"/>
    </source>
</evidence>
<dbReference type="InterPro" id="IPR050121">
    <property type="entry name" value="Cytochrome_P450_monoxygenase"/>
</dbReference>
<dbReference type="CDD" id="cd11051">
    <property type="entry name" value="CYP59-like"/>
    <property type="match status" value="1"/>
</dbReference>
<dbReference type="Gene3D" id="1.10.630.10">
    <property type="entry name" value="Cytochrome P450"/>
    <property type="match status" value="1"/>
</dbReference>
<evidence type="ECO:0000256" key="7">
    <source>
        <dbReference type="PIRSR" id="PIRSR602403-1"/>
    </source>
</evidence>
<evidence type="ECO:0008006" key="11">
    <source>
        <dbReference type="Google" id="ProtNLM"/>
    </source>
</evidence>
<keyword evidence="3 7" id="KW-0349">Heme</keyword>
<dbReference type="SUPFAM" id="SSF48264">
    <property type="entry name" value="Cytochrome P450"/>
    <property type="match status" value="1"/>
</dbReference>
<comment type="similarity">
    <text evidence="2">Belongs to the cytochrome P450 family.</text>
</comment>
<dbReference type="AlphaFoldDB" id="A0A2C5ZRY5"/>
<dbReference type="Pfam" id="PF00067">
    <property type="entry name" value="p450"/>
    <property type="match status" value="1"/>
</dbReference>
<evidence type="ECO:0000256" key="1">
    <source>
        <dbReference type="ARBA" id="ARBA00001971"/>
    </source>
</evidence>
<keyword evidence="6" id="KW-0503">Monooxygenase</keyword>
<sequence length="558" mass="62301">MAWTLLLVAVASLLAAYLYKTIYFRRYCQFSSIPQLPSSFIFGHLKLLNEYMKRLPAGGHPDLGLAEVHKQLGCPPLFVLDLWPIAKPMVYISNHHVAEQVTRASKLFPASAPKWDPEDMKLILGEKSLVSANGDEWKVMRKQLNPAFASKNLSALLPSIMAKMLIFLQNLESLASSGSEFRLGQILMALTFDIIGLIVLDEDLNTQHLDASRNGELFRSFFSLFDTYSQDNLNGAWWLNPRLAWKRRRLNHHFETTIKTIIRRKHAELREKTADNSPRSVLSLCLQDFPVLSPEAVDTTCGQIKTFLLAGHDTTSAVLGWLFYELSRTPRVLKALSGELDTLFGPGTGYQGVMDQLASPDGPRLVRSMPYVSAVFKETLRLHPPAASARYVEPGTGFTVSTPSGQQQCLDGAMILIFDPYIHRDPSVFGDSANTFDPERWLRADADQIPASAWRGFERGPRSCIGQEFATMEARVIIAVIARCFDFCKVGLGELDLDDKGEPVLGHDGQYRVKSEVYQTLQITAKPVDGIRMKVRPSIGRRAGEEGETRGAVKDTLI</sequence>
<accession>A0A2C5ZRY5</accession>
<gene>
    <name evidence="9" type="ORF">CDD82_6752</name>
</gene>
<dbReference type="PRINTS" id="PR00385">
    <property type="entry name" value="P450"/>
</dbReference>
<dbReference type="PANTHER" id="PTHR24305">
    <property type="entry name" value="CYTOCHROME P450"/>
    <property type="match status" value="1"/>
</dbReference>
<keyword evidence="6" id="KW-0560">Oxidoreductase</keyword>
<dbReference type="EMBL" id="NJEU01000072">
    <property type="protein sequence ID" value="PHH82194.1"/>
    <property type="molecule type" value="Genomic_DNA"/>
</dbReference>
<evidence type="ECO:0000256" key="6">
    <source>
        <dbReference type="ARBA" id="ARBA00023033"/>
    </source>
</evidence>
<dbReference type="PANTHER" id="PTHR24305:SF222">
    <property type="entry name" value="CYTOCHROME P450 MONOOXYGENASE STCS"/>
    <property type="match status" value="1"/>
</dbReference>
<evidence type="ECO:0000313" key="10">
    <source>
        <dbReference type="Proteomes" id="UP000224854"/>
    </source>
</evidence>
<comment type="caution">
    <text evidence="9">The sequence shown here is derived from an EMBL/GenBank/DDBJ whole genome shotgun (WGS) entry which is preliminary data.</text>
</comment>
<keyword evidence="10" id="KW-1185">Reference proteome</keyword>
<dbReference type="InterPro" id="IPR036396">
    <property type="entry name" value="Cyt_P450_sf"/>
</dbReference>
<evidence type="ECO:0000256" key="8">
    <source>
        <dbReference type="SAM" id="MobiDB-lite"/>
    </source>
</evidence>
<dbReference type="GO" id="GO:0005506">
    <property type="term" value="F:iron ion binding"/>
    <property type="evidence" value="ECO:0007669"/>
    <property type="project" value="InterPro"/>
</dbReference>
<keyword evidence="5 7" id="KW-0408">Iron</keyword>
<evidence type="ECO:0000256" key="5">
    <source>
        <dbReference type="ARBA" id="ARBA00023004"/>
    </source>
</evidence>
<dbReference type="Proteomes" id="UP000224854">
    <property type="component" value="Unassembled WGS sequence"/>
</dbReference>
<protein>
    <recommendedName>
        <fullName evidence="11">Cytochrome P450</fullName>
    </recommendedName>
</protein>
<feature type="region of interest" description="Disordered" evidence="8">
    <location>
        <begin position="539"/>
        <end position="558"/>
    </location>
</feature>
<reference evidence="9 10" key="1">
    <citation type="submission" date="2017-06" db="EMBL/GenBank/DDBJ databases">
        <title>Ant-infecting Ophiocordyceps genomes reveal a high diversity of potential behavioral manipulation genes and a possible major role for enterotoxins.</title>
        <authorList>
            <person name="De Bekker C."/>
            <person name="Evans H.C."/>
            <person name="Brachmann A."/>
            <person name="Hughes D.P."/>
        </authorList>
    </citation>
    <scope>NUCLEOTIDE SEQUENCE [LARGE SCALE GENOMIC DNA]</scope>
    <source>
        <strain evidence="9 10">1348a</strain>
    </source>
</reference>
<keyword evidence="4 7" id="KW-0479">Metal-binding</keyword>
<proteinExistence type="inferred from homology"/>
<dbReference type="OrthoDB" id="10029320at2759"/>
<organism evidence="9 10">
    <name type="scientific">Ophiocordyceps australis</name>
    <dbReference type="NCBI Taxonomy" id="1399860"/>
    <lineage>
        <taxon>Eukaryota</taxon>
        <taxon>Fungi</taxon>
        <taxon>Dikarya</taxon>
        <taxon>Ascomycota</taxon>
        <taxon>Pezizomycotina</taxon>
        <taxon>Sordariomycetes</taxon>
        <taxon>Hypocreomycetidae</taxon>
        <taxon>Hypocreales</taxon>
        <taxon>Ophiocordycipitaceae</taxon>
        <taxon>Ophiocordyceps</taxon>
    </lineage>
</organism>
<dbReference type="InterPro" id="IPR001128">
    <property type="entry name" value="Cyt_P450"/>
</dbReference>
<dbReference type="PRINTS" id="PR00465">
    <property type="entry name" value="EP450IV"/>
</dbReference>
<feature type="binding site" description="axial binding residue" evidence="7">
    <location>
        <position position="464"/>
    </location>
    <ligand>
        <name>heme</name>
        <dbReference type="ChEBI" id="CHEBI:30413"/>
    </ligand>
    <ligandPart>
        <name>Fe</name>
        <dbReference type="ChEBI" id="CHEBI:18248"/>
    </ligandPart>
</feature>
<dbReference type="GO" id="GO:0016705">
    <property type="term" value="F:oxidoreductase activity, acting on paired donors, with incorporation or reduction of molecular oxygen"/>
    <property type="evidence" value="ECO:0007669"/>
    <property type="project" value="InterPro"/>
</dbReference>
<dbReference type="GO" id="GO:0020037">
    <property type="term" value="F:heme binding"/>
    <property type="evidence" value="ECO:0007669"/>
    <property type="project" value="InterPro"/>
</dbReference>
<evidence type="ECO:0000256" key="2">
    <source>
        <dbReference type="ARBA" id="ARBA00010617"/>
    </source>
</evidence>
<dbReference type="InterPro" id="IPR002403">
    <property type="entry name" value="Cyt_P450_E_grp-IV"/>
</dbReference>
<dbReference type="GO" id="GO:0004497">
    <property type="term" value="F:monooxygenase activity"/>
    <property type="evidence" value="ECO:0007669"/>
    <property type="project" value="UniProtKB-KW"/>
</dbReference>
<comment type="cofactor">
    <cofactor evidence="1 7">
        <name>heme</name>
        <dbReference type="ChEBI" id="CHEBI:30413"/>
    </cofactor>
</comment>
<name>A0A2C5ZRY5_9HYPO</name>
<evidence type="ECO:0000256" key="4">
    <source>
        <dbReference type="ARBA" id="ARBA00022723"/>
    </source>
</evidence>